<dbReference type="Proteomes" id="UP000197679">
    <property type="component" value="Chromosome"/>
</dbReference>
<dbReference type="EMBL" id="CP019964">
    <property type="protein sequence ID" value="ASI13837.1"/>
    <property type="molecule type" value="Genomic_DNA"/>
</dbReference>
<evidence type="ECO:0000313" key="1">
    <source>
        <dbReference type="EMBL" id="ASI13837.1"/>
    </source>
</evidence>
<name>A0A218NN03_9ARCH</name>
<dbReference type="AlphaFoldDB" id="A0A218NN03"/>
<accession>A0A218NN03</accession>
<sequence length="143" mass="16810">MVRKYIRDLMVSKTRNSYRNTLDITSFNDHDSKLLKDIYRISNSTSMLRLEDVEIKALIEVKGKNSIGLVTNLNYKESGRPITIFINNFNWQSNNLNEIERRIKTSHSCTISINARIYPRYKSNDFFYPFSLYIDSAEAQIKL</sequence>
<dbReference type="KEGG" id="marh:Mia14_0524"/>
<evidence type="ECO:0000313" key="2">
    <source>
        <dbReference type="Proteomes" id="UP000197679"/>
    </source>
</evidence>
<keyword evidence="2" id="KW-1185">Reference proteome</keyword>
<gene>
    <name evidence="1" type="ORF">Mia14_0524</name>
</gene>
<reference evidence="1 2" key="1">
    <citation type="journal article" date="2017" name="Nat. Commun.">
        <title>'ARMAN' archaea depend on association with euryarchaeal host in culture and in situ.</title>
        <authorList>
            <person name="Golyshina O."/>
            <person name="Toshchakov S."/>
            <person name="Makarova K."/>
            <person name="Gavrilov S."/>
            <person name="Korzhenkov A."/>
            <person name="La Cono V."/>
            <person name="Arcadi E."/>
            <person name="Nechitaylo T."/>
            <person name="Ferrer M."/>
            <person name="Kublanov I."/>
            <person name="Wolf Y."/>
            <person name="Yakimov M."/>
            <person name="Golyshin P."/>
            <person name="Slesarev A."/>
            <person name="Kozyavkin S."/>
        </authorList>
    </citation>
    <scope>NUCLEOTIDE SEQUENCE [LARGE SCALE GENOMIC DNA]</scope>
    <source>
        <strain evidence="1 2">Mia14</strain>
    </source>
</reference>
<proteinExistence type="predicted"/>
<protein>
    <submittedName>
        <fullName evidence="1">Uncharacterized protein</fullName>
    </submittedName>
</protein>
<organism evidence="1 2">
    <name type="scientific">Candidatus Mancarchaeum acidiphilum</name>
    <dbReference type="NCBI Taxonomy" id="1920749"/>
    <lineage>
        <taxon>Archaea</taxon>
        <taxon>Candidatus Micrarchaeota</taxon>
        <taxon>Candidatus Mancarchaeum</taxon>
    </lineage>
</organism>